<keyword evidence="1" id="KW-0547">Nucleotide-binding</keyword>
<dbReference type="InterPro" id="IPR027417">
    <property type="entry name" value="P-loop_NTPase"/>
</dbReference>
<keyword evidence="3" id="KW-0347">Helicase</keyword>
<reference evidence="6" key="1">
    <citation type="submission" date="2021-06" db="EMBL/GenBank/DDBJ databases">
        <authorList>
            <person name="Kallberg Y."/>
            <person name="Tangrot J."/>
            <person name="Rosling A."/>
        </authorList>
    </citation>
    <scope>NUCLEOTIDE SEQUENCE</scope>
    <source>
        <strain evidence="6">MT106</strain>
    </source>
</reference>
<dbReference type="GO" id="GO:0004386">
    <property type="term" value="F:helicase activity"/>
    <property type="evidence" value="ECO:0007669"/>
    <property type="project" value="UniProtKB-KW"/>
</dbReference>
<accession>A0A9N8W7V3</accession>
<name>A0A9N8W7V3_9GLOM</name>
<sequence>MPFTKEVKGNTKFASTSIGFIDVSSSTTIANDVKLKLMLCVLGDIGKKIENPHLMDNNSLIELFESFAGSESDGQKLHILMERCHAASSYELEDFVNELSELLCNSFELYIPTLKTFLSQLLEEYPRRNTALQKFSSLLTDRIIIQNLHQCDILGFGEIFDHCFELLMRVQNDKIAIQITKDALIKILDSDSVLGVLISGSHGRHCLQRIFELNINNGVEKENLLKMVDSVAAIVEQCSEHKNFTPQLSEAFSVYKACSTLIDKFRRYQNAKRSLPPILCNNNEPRYTLLGMSAPQKSSDIPRYLQAFEQQKLNTFPLLMKFSPCQSCQKQELIRFSPDKYSSLMEEKELTDINKTFKQSERIFCLPFEFNENDNLGPWDILISASAKKDMLHLESPLKLKAVMKKLGNISSGAWAKHGLKLMEPSLSIPVYETELHGHDGLKILWQVDYGFSIRSYQLTQLVKVWAVTTNQNRIDNIVEYFKMFHQVYTAEQISRCAVQQIGGNDIISPKIFGDVEEIRSTKNEFYNSQIDDEKLLMIHKMLVSNKFIPLSKNLFKSLVMGGSEFTFQVSKVEYEIIKNPTSAIIIGRSGTGKTTCIVYRLIASYLSNPSHPFAHKRQLFITTSQGLCRRVKKYFYRLRKSAALAEKKMSQAQFYEYARKKEECYDIDLTSNKILGNNKDLSSIPNSFSQLKEDHFPLFITYEKFSEMLEGTYEIDAQKLIQQSKINKEDEDVYNDDEKEFHSKSFFGNTPWTHFVDYNVFKERYWNRLDKDKLDCELVYSEFSIIKGSDPEGKHLSREEYQTVSTKKYPVFFHNRDKIYDLFQRYEKIKALNGDYDSIDRTLAILRCATKKTLRSPHIHEVYIDECQDNQIVDFGLILKIFNCVDSIFLAGDIAQCIAKGSSFRFQNIRALMYKWELTRIQTNTIPHSIKPKQFELNVNYRSHNGILRLAASIIDLIWLFFPESIDRLSREHSYVSGPWPKVYKKFQDFNAFSDGNDIELGAEQVIIVRDEESKSNIKNLIRKFGLVLTVFEAKGMEFNDVLLYNFFTDSPGRRKWRVILTALENQSKGVPTFSHEKHYILSSELKHLYVAVTRARQHICIFDEKSEYIEPICKYWEHHRLVKVDEIGTFSALAKKSDPAEWDRKGENFFELQHYEQAIFCFEKSKNDDNLMLAEAYYLRQLARTSINNSDRDTVISNFYRAADAFRKCSQPIQEGSCYEDINMYDKAVEVYLEWDMFEHAARCYLKVPNFEKAGNYFEKAKKYTEAVVAYKDDRDYEKVIDLMQSHREKIDKKIFNRITCLVNIHYRRVHDTKMSEKALSILPTQEEQTNLLRDHAPEEFQEVCKKNGLFHAAAEDLRLRGKFNEAADMFLRSDNNDNDLIESLQCCLYLCKLKVLKKIMTDPACPNFFKELNDHLSKANNIIAKARLQSIKSSEWESLKEEVQLYNAYLDLNLDGICKYMQTFRKRKDRVTEFRAIIIWLHIQAEDWLHITNPDIQAENWKERLQHLLRMCELAFPFLAPRENDDISKINKDFQDIFVVSEAENHLQKRKISFDNLLVPLLNQSIGEDAIETLDNWYVYDESTLDLTISQFLASYIYELIWEAGQKGRQIQYISSKICFKFMSCRNQDCRKHHVIPTPSILRKRFTLACLQYTVMQRLDVLYCHRLLKEEQSKEVLGPQRFWAERLVDVHIRYQSPQISCPEVIYAVLAELSKSTHYKLIDFAHKVSSEVFKKPDDFSTMFKCMLVLRQLNDKWGIYKFDSEMSKKIMLRYPEELPVGFDYYSENYEAVPVGTRLSLFFSNLYNYRVLDAITNINIFIQYTIKNTKLINMNTSDAFSDLVSLMEFKTSLVFAVGPGYCNFCLPRAYLVNYFDAFTAKPLIPNPHGYNRDGYLVEITNSIDEVQRLLELLILTERVYLTTILRLIRLLVLIGLNETTSETRVIDLFEHWYKPLKDKVFSPTLIRYLNERYMGRLANILHKDLKETDCDSLVIVHYHRGGSSKFSNLEQHGIVKLEYNSIKQFYFALQQIISPIGAKESDSSDIINQLPRKSNDHGQQNTVLPIAFVSDDQNSEKFEISKEAQDSTTEIQVWFRRIHDSSQANEPAIKIQRWFRRALRRQKSRQHSHDPILEKIFKEMLVFCKNECHWKLVVEKKGKTRVNKYHKLLRGLIVQNTVDLIKMQGKMDDTKIKLQMTINNRNSDDRKIDECLELLDELKYNNHYENVKMVLDSLSTSENMTKHLEANLEWLKNESQMADDVLDDVYHWMSKCNDAMKK</sequence>
<keyword evidence="4" id="KW-0067">ATP-binding</keyword>
<dbReference type="OrthoDB" id="3156807at2759"/>
<evidence type="ECO:0000256" key="3">
    <source>
        <dbReference type="ARBA" id="ARBA00022806"/>
    </source>
</evidence>
<dbReference type="PANTHER" id="PTHR21529:SF4">
    <property type="entry name" value="TPR AND ANKYRIN REPEAT-CONTAINING PROTEIN 1"/>
    <property type="match status" value="1"/>
</dbReference>
<dbReference type="InterPro" id="IPR013986">
    <property type="entry name" value="DExx_box_DNA_helicase_dom_sf"/>
</dbReference>
<protein>
    <submittedName>
        <fullName evidence="6">12096_t:CDS:1</fullName>
    </submittedName>
</protein>
<gene>
    <name evidence="6" type="ORF">AGERDE_LOCUS3205</name>
</gene>
<dbReference type="Pfam" id="PF00580">
    <property type="entry name" value="UvrD-helicase"/>
    <property type="match status" value="1"/>
</dbReference>
<dbReference type="EMBL" id="CAJVPL010000299">
    <property type="protein sequence ID" value="CAG8480420.1"/>
    <property type="molecule type" value="Genomic_DNA"/>
</dbReference>
<dbReference type="Gene3D" id="1.10.10.160">
    <property type="match status" value="1"/>
</dbReference>
<evidence type="ECO:0000256" key="1">
    <source>
        <dbReference type="ARBA" id="ARBA00022741"/>
    </source>
</evidence>
<dbReference type="GO" id="GO:0005524">
    <property type="term" value="F:ATP binding"/>
    <property type="evidence" value="ECO:0007669"/>
    <property type="project" value="UniProtKB-KW"/>
</dbReference>
<organism evidence="6 7">
    <name type="scientific">Ambispora gerdemannii</name>
    <dbReference type="NCBI Taxonomy" id="144530"/>
    <lineage>
        <taxon>Eukaryota</taxon>
        <taxon>Fungi</taxon>
        <taxon>Fungi incertae sedis</taxon>
        <taxon>Mucoromycota</taxon>
        <taxon>Glomeromycotina</taxon>
        <taxon>Glomeromycetes</taxon>
        <taxon>Archaeosporales</taxon>
        <taxon>Ambisporaceae</taxon>
        <taxon>Ambispora</taxon>
    </lineage>
</organism>
<dbReference type="Proteomes" id="UP000789831">
    <property type="component" value="Unassembled WGS sequence"/>
</dbReference>
<dbReference type="SUPFAM" id="SSF48452">
    <property type="entry name" value="TPR-like"/>
    <property type="match status" value="2"/>
</dbReference>
<evidence type="ECO:0000256" key="2">
    <source>
        <dbReference type="ARBA" id="ARBA00022801"/>
    </source>
</evidence>
<dbReference type="InterPro" id="IPR014016">
    <property type="entry name" value="UvrD-like_ATP-bd"/>
</dbReference>
<dbReference type="SUPFAM" id="SSF52540">
    <property type="entry name" value="P-loop containing nucleoside triphosphate hydrolases"/>
    <property type="match status" value="1"/>
</dbReference>
<evidence type="ECO:0000313" key="6">
    <source>
        <dbReference type="EMBL" id="CAG8480420.1"/>
    </source>
</evidence>
<evidence type="ECO:0000259" key="5">
    <source>
        <dbReference type="Pfam" id="PF00580"/>
    </source>
</evidence>
<comment type="caution">
    <text evidence="6">The sequence shown here is derived from an EMBL/GenBank/DDBJ whole genome shotgun (WGS) entry which is preliminary data.</text>
</comment>
<dbReference type="PANTHER" id="PTHR21529">
    <property type="entry name" value="MAMMARY TURMOR VIRUS RECEPTOR HOMOLOG 1, 2 MTVR1, 2"/>
    <property type="match status" value="1"/>
</dbReference>
<feature type="domain" description="UvrD-like helicase ATP-binding" evidence="5">
    <location>
        <begin position="583"/>
        <end position="899"/>
    </location>
</feature>
<dbReference type="InterPro" id="IPR011990">
    <property type="entry name" value="TPR-like_helical_dom_sf"/>
</dbReference>
<proteinExistence type="predicted"/>
<evidence type="ECO:0000256" key="4">
    <source>
        <dbReference type="ARBA" id="ARBA00022840"/>
    </source>
</evidence>
<dbReference type="Gene3D" id="3.40.50.300">
    <property type="entry name" value="P-loop containing nucleotide triphosphate hydrolases"/>
    <property type="match status" value="2"/>
</dbReference>
<dbReference type="GO" id="GO:0016787">
    <property type="term" value="F:hydrolase activity"/>
    <property type="evidence" value="ECO:0007669"/>
    <property type="project" value="UniProtKB-KW"/>
</dbReference>
<dbReference type="InterPro" id="IPR039904">
    <property type="entry name" value="TRANK1"/>
</dbReference>
<dbReference type="Gene3D" id="1.25.40.10">
    <property type="entry name" value="Tetratricopeptide repeat domain"/>
    <property type="match status" value="1"/>
</dbReference>
<keyword evidence="2" id="KW-0378">Hydrolase</keyword>
<evidence type="ECO:0000313" key="7">
    <source>
        <dbReference type="Proteomes" id="UP000789831"/>
    </source>
</evidence>
<keyword evidence="7" id="KW-1185">Reference proteome</keyword>